<keyword evidence="6" id="KW-1185">Reference proteome</keyword>
<dbReference type="SUPFAM" id="SSF46548">
    <property type="entry name" value="alpha-helical ferredoxin"/>
    <property type="match status" value="1"/>
</dbReference>
<comment type="cofactor">
    <cofactor evidence="1">
        <name>FAD</name>
        <dbReference type="ChEBI" id="CHEBI:57692"/>
    </cofactor>
</comment>
<dbReference type="GO" id="GO:0071949">
    <property type="term" value="F:FAD binding"/>
    <property type="evidence" value="ECO:0007669"/>
    <property type="project" value="InterPro"/>
</dbReference>
<gene>
    <name evidence="5" type="ORF">MCNF_39600</name>
</gene>
<organism evidence="5 6">
    <name type="scientific">Mycolicibacterium confluentis</name>
    <dbReference type="NCBI Taxonomy" id="28047"/>
    <lineage>
        <taxon>Bacteria</taxon>
        <taxon>Bacillati</taxon>
        <taxon>Actinomycetota</taxon>
        <taxon>Actinomycetes</taxon>
        <taxon>Mycobacteriales</taxon>
        <taxon>Mycobacteriaceae</taxon>
        <taxon>Mycolicibacterium</taxon>
    </lineage>
</organism>
<dbReference type="SUPFAM" id="SSF55103">
    <property type="entry name" value="FAD-linked oxidases, C-terminal domain"/>
    <property type="match status" value="1"/>
</dbReference>
<dbReference type="Gene3D" id="3.30.70.2190">
    <property type="match status" value="1"/>
</dbReference>
<dbReference type="InterPro" id="IPR004017">
    <property type="entry name" value="Cys_rich_dom"/>
</dbReference>
<dbReference type="PROSITE" id="PS51387">
    <property type="entry name" value="FAD_PCMH"/>
    <property type="match status" value="1"/>
</dbReference>
<dbReference type="InterPro" id="IPR016164">
    <property type="entry name" value="FAD-linked_Oxase-like_C"/>
</dbReference>
<dbReference type="GO" id="GO:0008720">
    <property type="term" value="F:D-lactate dehydrogenase (NAD+) activity"/>
    <property type="evidence" value="ECO:0007669"/>
    <property type="project" value="TreeGrafter"/>
</dbReference>
<evidence type="ECO:0000256" key="2">
    <source>
        <dbReference type="ARBA" id="ARBA00022630"/>
    </source>
</evidence>
<evidence type="ECO:0000256" key="4">
    <source>
        <dbReference type="ARBA" id="ARBA00023002"/>
    </source>
</evidence>
<dbReference type="InterPro" id="IPR016166">
    <property type="entry name" value="FAD-bd_PCMH"/>
</dbReference>
<keyword evidence="4" id="KW-0560">Oxidoreductase</keyword>
<dbReference type="GO" id="GO:1903457">
    <property type="term" value="P:lactate catabolic process"/>
    <property type="evidence" value="ECO:0007669"/>
    <property type="project" value="TreeGrafter"/>
</dbReference>
<dbReference type="RefSeq" id="WP_085149894.1">
    <property type="nucleotide sequence ID" value="NZ_AP022612.1"/>
</dbReference>
<dbReference type="PROSITE" id="PS51379">
    <property type="entry name" value="4FE4S_FER_2"/>
    <property type="match status" value="1"/>
</dbReference>
<dbReference type="PANTHER" id="PTHR11748">
    <property type="entry name" value="D-LACTATE DEHYDROGENASE"/>
    <property type="match status" value="1"/>
</dbReference>
<dbReference type="Gene3D" id="1.10.45.10">
    <property type="entry name" value="Vanillyl-alcohol Oxidase, Chain A, domain 4"/>
    <property type="match status" value="1"/>
</dbReference>
<evidence type="ECO:0000313" key="5">
    <source>
        <dbReference type="EMBL" id="BBZ35355.1"/>
    </source>
</evidence>
<dbReference type="InterPro" id="IPR016171">
    <property type="entry name" value="Vanillyl_alc_oxidase_C-sub2"/>
</dbReference>
<dbReference type="InterPro" id="IPR006094">
    <property type="entry name" value="Oxid_FAD_bind_N"/>
</dbReference>
<dbReference type="Pfam" id="PF01565">
    <property type="entry name" value="FAD_binding_4"/>
    <property type="match status" value="1"/>
</dbReference>
<sequence>MLEMDRAALAGLLRRAGVSDVRDDGTTRAAYSGDASLYRVPPLVVARPRHVDEIAAALQVCRAEGVPLTARGAGTSIAGNAVGTGLVLDFSAHLRRVLSIDPDAATAVVEPGVVQEDLQHAAKPYGLRFGPDPSSSSRCTIGGMIGNNACGTRALGYGRTSDNVVSVRGITGAGAPLDDESMLADLRRVTTAGLGTIRTEMGRFSRQVSGYALENLLPENGFDVARMLVGSEGTLGVLTQATVRLVSDPAHRVLVVLGYPDIAQAGDAVVAVLTHGPTACEGIDSRIVDVLRERRGPQAVPPLPAGAAWLFVEIAGQDLGDTLARAQALAADCGAVESRVVTDTAQAAQLWRIRADGAGLSSRSPAGLPAHAGWEDAAVPPQRLGAYLREFDALMAEYGLTGLPYGHFGDGCLHIRIDFPLQKPGGTAMFREFLTAAATHVAGFGGSLSGEHGDGRARSELLPMMYSPDAIALFEAVKDVFDPQNLLNPGVLVRPNPLDADLREPAAPVIRRDLALAYRHDGGDFTQAVHRCTGVGKCRADNSGTGGVMCPSYQATREEKDSTRGRARVLQEMVNGTVVTGGWRSPEVHEALDLCLSCKGCLSDCPTGVDMASFKAEVLHQSYRGRRRPAAHYSLGWLPRWARAASRAPRLANAATRWPGAARLGMSMAGVDSRRAVPQFAPQTFRTWFDRRPRTTGDPVLLFIDTFTNHFTPEVGQAAVAVLENAGYAPELTDRQQCCGLTWISTGQLDAAKKILGRTVSALSERPIPIVGLEPSCTAVLRSDAAELVGAAADEVAGRTQTLAELLTARGWEPPSLTGQSVVAQPHCHHHAVMGWSVDAQLLKRAGADVQRLSGCCGLAGNFGVEKGHYDVSVAIADLQLRPAVAAAPPEATILADGYSCRTQVADLTDRRGTHLAQLLAAAL</sequence>
<dbReference type="PANTHER" id="PTHR11748:SF119">
    <property type="entry name" value="D-2-HYDROXYGLUTARATE DEHYDROGENASE"/>
    <property type="match status" value="1"/>
</dbReference>
<dbReference type="Pfam" id="PF13183">
    <property type="entry name" value="Fer4_8"/>
    <property type="match status" value="1"/>
</dbReference>
<dbReference type="InterPro" id="IPR036318">
    <property type="entry name" value="FAD-bd_PCMH-like_sf"/>
</dbReference>
<name>A0A7I7Y138_9MYCO</name>
<dbReference type="Gene3D" id="3.30.70.2740">
    <property type="match status" value="1"/>
</dbReference>
<dbReference type="InterPro" id="IPR004113">
    <property type="entry name" value="FAD-bd_oxidored_4_C"/>
</dbReference>
<dbReference type="Proteomes" id="UP000466931">
    <property type="component" value="Chromosome"/>
</dbReference>
<reference evidence="5" key="1">
    <citation type="journal article" date="2019" name="Emerg. Microbes Infect.">
        <title>Comprehensive subspecies identification of 175 nontuberculous mycobacteria species based on 7547 genomic profiles.</title>
        <authorList>
            <person name="Matsumoto Y."/>
            <person name="Kinjo T."/>
            <person name="Motooka D."/>
            <person name="Nabeya D."/>
            <person name="Jung N."/>
            <person name="Uechi K."/>
            <person name="Horii T."/>
            <person name="Iida T."/>
            <person name="Fujita J."/>
            <person name="Nakamura S."/>
        </authorList>
    </citation>
    <scope>NUCLEOTIDE SEQUENCE [LARGE SCALE GENOMIC DNA]</scope>
    <source>
        <strain evidence="5">JCM 13671</strain>
    </source>
</reference>
<dbReference type="Pfam" id="PF02913">
    <property type="entry name" value="FAD-oxidase_C"/>
    <property type="match status" value="1"/>
</dbReference>
<dbReference type="Gene3D" id="3.30.465.10">
    <property type="match status" value="1"/>
</dbReference>
<evidence type="ECO:0000256" key="1">
    <source>
        <dbReference type="ARBA" id="ARBA00001974"/>
    </source>
</evidence>
<protein>
    <submittedName>
        <fullName evidence="5">Oxidoreductase</fullName>
    </submittedName>
</protein>
<dbReference type="OrthoDB" id="9770306at2"/>
<dbReference type="InterPro" id="IPR017896">
    <property type="entry name" value="4Fe4S_Fe-S-bd"/>
</dbReference>
<proteinExistence type="predicted"/>
<reference evidence="5" key="2">
    <citation type="submission" date="2020-02" db="EMBL/GenBank/DDBJ databases">
        <authorList>
            <person name="Matsumoto Y."/>
            <person name="Motooka D."/>
            <person name="Nakamura S."/>
        </authorList>
    </citation>
    <scope>NUCLEOTIDE SEQUENCE</scope>
    <source>
        <strain evidence="5">JCM 13671</strain>
    </source>
</reference>
<accession>A0A7I7Y138</accession>
<dbReference type="EMBL" id="AP022612">
    <property type="protein sequence ID" value="BBZ35355.1"/>
    <property type="molecule type" value="Genomic_DNA"/>
</dbReference>
<evidence type="ECO:0000256" key="3">
    <source>
        <dbReference type="ARBA" id="ARBA00022827"/>
    </source>
</evidence>
<dbReference type="SUPFAM" id="SSF56176">
    <property type="entry name" value="FAD-binding/transporter-associated domain-like"/>
    <property type="match status" value="1"/>
</dbReference>
<dbReference type="InterPro" id="IPR016169">
    <property type="entry name" value="FAD-bd_PCMH_sub2"/>
</dbReference>
<keyword evidence="3" id="KW-0274">FAD</keyword>
<evidence type="ECO:0000313" key="6">
    <source>
        <dbReference type="Proteomes" id="UP000466931"/>
    </source>
</evidence>
<dbReference type="Pfam" id="PF02754">
    <property type="entry name" value="CCG"/>
    <property type="match status" value="1"/>
</dbReference>
<dbReference type="AlphaFoldDB" id="A0A7I7Y138"/>
<keyword evidence="2" id="KW-0285">Flavoprotein</keyword>
<dbReference type="GO" id="GO:0004458">
    <property type="term" value="F:D-lactate dehydrogenase (cytochrome) activity"/>
    <property type="evidence" value="ECO:0007669"/>
    <property type="project" value="TreeGrafter"/>
</dbReference>